<protein>
    <submittedName>
        <fullName evidence="1">Uncharacterized protein</fullName>
    </submittedName>
</protein>
<name>A0A7J8IM53_ROUAE</name>
<comment type="caution">
    <text evidence="1">The sequence shown here is derived from an EMBL/GenBank/DDBJ whole genome shotgun (WGS) entry which is preliminary data.</text>
</comment>
<evidence type="ECO:0000313" key="1">
    <source>
        <dbReference type="EMBL" id="KAF6485371.1"/>
    </source>
</evidence>
<organism evidence="1 2">
    <name type="scientific">Rousettus aegyptiacus</name>
    <name type="common">Egyptian fruit bat</name>
    <name type="synonym">Pteropus aegyptiacus</name>
    <dbReference type="NCBI Taxonomy" id="9407"/>
    <lineage>
        <taxon>Eukaryota</taxon>
        <taxon>Metazoa</taxon>
        <taxon>Chordata</taxon>
        <taxon>Craniata</taxon>
        <taxon>Vertebrata</taxon>
        <taxon>Euteleostomi</taxon>
        <taxon>Mammalia</taxon>
        <taxon>Eutheria</taxon>
        <taxon>Laurasiatheria</taxon>
        <taxon>Chiroptera</taxon>
        <taxon>Yinpterochiroptera</taxon>
        <taxon>Pteropodoidea</taxon>
        <taxon>Pteropodidae</taxon>
        <taxon>Rousettinae</taxon>
        <taxon>Rousettus</taxon>
    </lineage>
</organism>
<proteinExistence type="predicted"/>
<sequence length="122" mass="13612">MGRGSREKDRKVVAREVEKESEDYGAMEFKEGKTFGELGLFIFSQNRTPLDQRQAFPIRQGLLEISYQRSPDTIIFLSLPFALSGGQFANHLLLGQPAVCCLSLRNGKKVETFPGKTNTSPS</sequence>
<dbReference type="EMBL" id="JACASE010000003">
    <property type="protein sequence ID" value="KAF6485371.1"/>
    <property type="molecule type" value="Genomic_DNA"/>
</dbReference>
<dbReference type="Proteomes" id="UP000593571">
    <property type="component" value="Unassembled WGS sequence"/>
</dbReference>
<accession>A0A7J8IM53</accession>
<dbReference type="AlphaFoldDB" id="A0A7J8IM53"/>
<reference evidence="1 2" key="1">
    <citation type="journal article" date="2020" name="Nature">
        <title>Six reference-quality genomes reveal evolution of bat adaptations.</title>
        <authorList>
            <person name="Jebb D."/>
            <person name="Huang Z."/>
            <person name="Pippel M."/>
            <person name="Hughes G.M."/>
            <person name="Lavrichenko K."/>
            <person name="Devanna P."/>
            <person name="Winkler S."/>
            <person name="Jermiin L.S."/>
            <person name="Skirmuntt E.C."/>
            <person name="Katzourakis A."/>
            <person name="Burkitt-Gray L."/>
            <person name="Ray D.A."/>
            <person name="Sullivan K.A.M."/>
            <person name="Roscito J.G."/>
            <person name="Kirilenko B.M."/>
            <person name="Davalos L.M."/>
            <person name="Corthals A.P."/>
            <person name="Power M.L."/>
            <person name="Jones G."/>
            <person name="Ransome R.D."/>
            <person name="Dechmann D.K.N."/>
            <person name="Locatelli A.G."/>
            <person name="Puechmaille S.J."/>
            <person name="Fedrigo O."/>
            <person name="Jarvis E.D."/>
            <person name="Hiller M."/>
            <person name="Vernes S.C."/>
            <person name="Myers E.W."/>
            <person name="Teeling E.C."/>
        </authorList>
    </citation>
    <scope>NUCLEOTIDE SEQUENCE [LARGE SCALE GENOMIC DNA]</scope>
    <source>
        <strain evidence="1">MRouAeg1</strain>
        <tissue evidence="1">Muscle</tissue>
    </source>
</reference>
<evidence type="ECO:0000313" key="2">
    <source>
        <dbReference type="Proteomes" id="UP000593571"/>
    </source>
</evidence>
<gene>
    <name evidence="1" type="ORF">HJG63_010588</name>
</gene>
<keyword evidence="2" id="KW-1185">Reference proteome</keyword>